<dbReference type="EMBL" id="ASPP01008960">
    <property type="protein sequence ID" value="ETO24791.1"/>
    <property type="molecule type" value="Genomic_DNA"/>
</dbReference>
<comment type="caution">
    <text evidence="2">The sequence shown here is derived from an EMBL/GenBank/DDBJ whole genome shotgun (WGS) entry which is preliminary data.</text>
</comment>
<dbReference type="AlphaFoldDB" id="X6NFP5"/>
<name>X6NFP5_RETFI</name>
<feature type="transmembrane region" description="Helical" evidence="1">
    <location>
        <begin position="669"/>
        <end position="692"/>
    </location>
</feature>
<reference evidence="2 3" key="1">
    <citation type="journal article" date="2013" name="Curr. Biol.">
        <title>The Genome of the Foraminiferan Reticulomyxa filosa.</title>
        <authorList>
            <person name="Glockner G."/>
            <person name="Hulsmann N."/>
            <person name="Schleicher M."/>
            <person name="Noegel A.A."/>
            <person name="Eichinger L."/>
            <person name="Gallinger C."/>
            <person name="Pawlowski J."/>
            <person name="Sierra R."/>
            <person name="Euteneuer U."/>
            <person name="Pillet L."/>
            <person name="Moustafa A."/>
            <person name="Platzer M."/>
            <person name="Groth M."/>
            <person name="Szafranski K."/>
            <person name="Schliwa M."/>
        </authorList>
    </citation>
    <scope>NUCLEOTIDE SEQUENCE [LARGE SCALE GENOMIC DNA]</scope>
</reference>
<keyword evidence="1" id="KW-1133">Transmembrane helix</keyword>
<keyword evidence="1" id="KW-0472">Membrane</keyword>
<sequence length="695" mass="78045">MDFVVISYLIDRVLKNMCLTQKSSLCGTTEKAVCPRSCGLCPYAKGGPGSSCESSNDCNNAYYRAYLGAGQNGTCFVATKKQQYYIPEASFCVSANAFETCQSIKQTECDEFRDYLYGNGSNITCNQCTSNFDCLSSYCSSTLYICAIATEITFRTPAPTTSNNHYSFVESTWARQFRDQIAWLRPGDANGQYSFAFNNWCTSQASCIKLLNKNVSFIPFLFYVIFIRDKNTYTFCIHISILMYFLYSLCCLPWCVCDRCPKKCCCRSCLGDPSESAYRKRGPLVALGISLCFVIWGCSEGIYGNGKLHSDLFGKSDSFRNVTFDMFDTFINKFEGIGPVATFILNNLETVLNTVDRVVANDDVHNATYDVIHIMNNLTEKYGRNIVFSATINYPYDTSKQIEYNITCTYCNDVGDSIRSLNGTLTHTVGCHLFLFVIKTLTTLNYLQKTLNGTKLLSNARTLIDDQVSSYYHSMSRLINSISNASQSTRRILDKVEGYDVKRQTGGFVFFTIPFSWVVFPILGAVLSSKWFFKMDKIDKNKKNNNNNNNNNNKETGALPLTSVGWADFCVRLDDFETDLGSSQLGQLLLSLTHGGNVSLGNNSFTGNNSNFGMFDIINACFTGESLVETFHLDKGLDWNSLRSNLSSSLNFDVKKAFKVQQLDEFRNIISFYIFMLQSNSISNAVMVLLLLCLF</sequence>
<protein>
    <submittedName>
        <fullName evidence="2">ABC transporter B family protein</fullName>
    </submittedName>
</protein>
<evidence type="ECO:0000256" key="1">
    <source>
        <dbReference type="SAM" id="Phobius"/>
    </source>
</evidence>
<proteinExistence type="predicted"/>
<evidence type="ECO:0000313" key="3">
    <source>
        <dbReference type="Proteomes" id="UP000023152"/>
    </source>
</evidence>
<feature type="transmembrane region" description="Helical" evidence="1">
    <location>
        <begin position="235"/>
        <end position="256"/>
    </location>
</feature>
<keyword evidence="3" id="KW-1185">Reference proteome</keyword>
<organism evidence="2 3">
    <name type="scientific">Reticulomyxa filosa</name>
    <dbReference type="NCBI Taxonomy" id="46433"/>
    <lineage>
        <taxon>Eukaryota</taxon>
        <taxon>Sar</taxon>
        <taxon>Rhizaria</taxon>
        <taxon>Retaria</taxon>
        <taxon>Foraminifera</taxon>
        <taxon>Monothalamids</taxon>
        <taxon>Reticulomyxidae</taxon>
        <taxon>Reticulomyxa</taxon>
    </lineage>
</organism>
<keyword evidence="1" id="KW-0812">Transmembrane</keyword>
<feature type="transmembrane region" description="Helical" evidence="1">
    <location>
        <begin position="508"/>
        <end position="533"/>
    </location>
</feature>
<evidence type="ECO:0000313" key="2">
    <source>
        <dbReference type="EMBL" id="ETO24791.1"/>
    </source>
</evidence>
<accession>X6NFP5</accession>
<gene>
    <name evidence="2" type="ORF">RFI_12367</name>
</gene>
<dbReference type="Proteomes" id="UP000023152">
    <property type="component" value="Unassembled WGS sequence"/>
</dbReference>
<feature type="non-terminal residue" evidence="2">
    <location>
        <position position="695"/>
    </location>
</feature>